<dbReference type="STRING" id="1586287.BBK82_05975"/>
<sequence>MRFTERFYLGIWPKPRALRHPAKWTDWLRPVAVLAVIALVVGAFTGGPWLWKRLSCKDGWLPTTDVWAAGGECVGLSAGAYDFDLAAFTNVLKVIEKQNASAAEVCDPKGTPVTVGVLLTMTDQYAGARAVHELEGMAAGQARANSTGCLHPLRLLVGNIGAYGPEQEAVEVARKLAGHPEVVAVAGIGLSHQRSAEIADLLAAEKIPMVSDLVTAEGFDQSGSTAQETDYSGCEPDTTYQNGVGRDHYYRVAYRGSEQIRSLGAALPGVRLDFIMVPTGGTDPYTCTALPLMHKQFGGTITEVKFDPDEASTVSQTAQRVCNVAKDVTVGYIARGRDLAMFLHSLDQEFTKGHCSASSITVVSTSDGQRVRAAELDPRLEDLRVQALSSPSFASGKLRLVSTLVGGADKPSPGNTGFTDFEKHFTGIGFDLAHTDAGWAVNGYDAVAVIEEAVNKLPVTREVQRSQVNTQISFVSSAETAVLGAGGPIVFDNDGNRVGSVPPVVRVCPLPPQNGTVGRVRSVTLQPGSPAPSC</sequence>
<dbReference type="EMBL" id="CP016793">
    <property type="protein sequence ID" value="ANZ35695.1"/>
    <property type="molecule type" value="Genomic_DNA"/>
</dbReference>
<dbReference type="AlphaFoldDB" id="A0A1B2HD95"/>
<dbReference type="CDD" id="cd06268">
    <property type="entry name" value="PBP1_ABC_transporter_LIVBP-like"/>
    <property type="match status" value="1"/>
</dbReference>
<evidence type="ECO:0000313" key="2">
    <source>
        <dbReference type="EMBL" id="ANZ35695.1"/>
    </source>
</evidence>
<dbReference type="KEGG" id="led:BBK82_05975"/>
<dbReference type="OrthoDB" id="4568672at2"/>
<feature type="transmembrane region" description="Helical" evidence="1">
    <location>
        <begin position="31"/>
        <end position="51"/>
    </location>
</feature>
<keyword evidence="1" id="KW-0812">Transmembrane</keyword>
<proteinExistence type="predicted"/>
<keyword evidence="3" id="KW-1185">Reference proteome</keyword>
<protein>
    <submittedName>
        <fullName evidence="2">ABC transporter substrate-binding protein</fullName>
    </submittedName>
</protein>
<keyword evidence="1" id="KW-1133">Transmembrane helix</keyword>
<evidence type="ECO:0000256" key="1">
    <source>
        <dbReference type="SAM" id="Phobius"/>
    </source>
</evidence>
<gene>
    <name evidence="2" type="ORF">BBK82_05975</name>
</gene>
<dbReference type="RefSeq" id="WP_065914104.1">
    <property type="nucleotide sequence ID" value="NZ_CP016793.1"/>
</dbReference>
<dbReference type="InterPro" id="IPR028082">
    <property type="entry name" value="Peripla_BP_I"/>
</dbReference>
<dbReference type="Gene3D" id="3.40.50.2300">
    <property type="match status" value="1"/>
</dbReference>
<name>A0A1B2HD95_9PSEU</name>
<organism evidence="2 3">
    <name type="scientific">Lentzea guizhouensis</name>
    <dbReference type="NCBI Taxonomy" id="1586287"/>
    <lineage>
        <taxon>Bacteria</taxon>
        <taxon>Bacillati</taxon>
        <taxon>Actinomycetota</taxon>
        <taxon>Actinomycetes</taxon>
        <taxon>Pseudonocardiales</taxon>
        <taxon>Pseudonocardiaceae</taxon>
        <taxon>Lentzea</taxon>
    </lineage>
</organism>
<keyword evidence="1" id="KW-0472">Membrane</keyword>
<evidence type="ECO:0000313" key="3">
    <source>
        <dbReference type="Proteomes" id="UP000093053"/>
    </source>
</evidence>
<accession>A0A1B2HD95</accession>
<reference evidence="2 3" key="1">
    <citation type="submission" date="2016-07" db="EMBL/GenBank/DDBJ databases">
        <title>Complete genome sequence of the Lentzea guizhouensis DHS C013.</title>
        <authorList>
            <person name="Cao C."/>
        </authorList>
    </citation>
    <scope>NUCLEOTIDE SEQUENCE [LARGE SCALE GENOMIC DNA]</scope>
    <source>
        <strain evidence="2 3">DHS C013</strain>
    </source>
</reference>
<dbReference type="Proteomes" id="UP000093053">
    <property type="component" value="Chromosome"/>
</dbReference>
<dbReference type="SUPFAM" id="SSF53822">
    <property type="entry name" value="Periplasmic binding protein-like I"/>
    <property type="match status" value="1"/>
</dbReference>